<reference evidence="1 2" key="1">
    <citation type="journal article" date="2019" name="Int. J. Syst. Evol. Microbiol.">
        <title>The Global Catalogue of Microorganisms (GCM) 10K type strain sequencing project: providing services to taxonomists for standard genome sequencing and annotation.</title>
        <authorList>
            <consortium name="The Broad Institute Genomics Platform"/>
            <consortium name="The Broad Institute Genome Sequencing Center for Infectious Disease"/>
            <person name="Wu L."/>
            <person name="Ma J."/>
        </authorList>
    </citation>
    <scope>NUCLEOTIDE SEQUENCE [LARGE SCALE GENOMIC DNA]</scope>
    <source>
        <strain evidence="1 2">JCM 3053</strain>
    </source>
</reference>
<keyword evidence="2" id="KW-1185">Reference proteome</keyword>
<dbReference type="RefSeq" id="WP_372486656.1">
    <property type="nucleotide sequence ID" value="NZ_BAAART010000032.1"/>
</dbReference>
<name>A0ABN3D8M3_9ACTN</name>
<organism evidence="1 2">
    <name type="scientific">Streptomyces indiaensis</name>
    <dbReference type="NCBI Taxonomy" id="284033"/>
    <lineage>
        <taxon>Bacteria</taxon>
        <taxon>Bacillati</taxon>
        <taxon>Actinomycetota</taxon>
        <taxon>Actinomycetes</taxon>
        <taxon>Kitasatosporales</taxon>
        <taxon>Streptomycetaceae</taxon>
        <taxon>Streptomyces</taxon>
    </lineage>
</organism>
<protein>
    <submittedName>
        <fullName evidence="1">Uncharacterized protein</fullName>
    </submittedName>
</protein>
<proteinExistence type="predicted"/>
<dbReference type="Proteomes" id="UP001501474">
    <property type="component" value="Unassembled WGS sequence"/>
</dbReference>
<accession>A0ABN3D8M3</accession>
<comment type="caution">
    <text evidence="1">The sequence shown here is derived from an EMBL/GenBank/DDBJ whole genome shotgun (WGS) entry which is preliminary data.</text>
</comment>
<dbReference type="EMBL" id="BAAART010000032">
    <property type="protein sequence ID" value="GAA2224252.1"/>
    <property type="molecule type" value="Genomic_DNA"/>
</dbReference>
<gene>
    <name evidence="1" type="ORF">GCM10010104_14630</name>
</gene>
<evidence type="ECO:0000313" key="1">
    <source>
        <dbReference type="EMBL" id="GAA2224252.1"/>
    </source>
</evidence>
<sequence>MPDRGTLPSAAAPEVSGRAAALPREALRIASGYAFSGPALHLGVLLWDGQCLPDAQVRVPQARGRAMWRVRSSVGTGQVAGAPR</sequence>
<evidence type="ECO:0000313" key="2">
    <source>
        <dbReference type="Proteomes" id="UP001501474"/>
    </source>
</evidence>